<dbReference type="AlphaFoldDB" id="A0AAV2RK71"/>
<sequence>MEPDRDNSTYYYPRDAIHNLQIRVSLQQLTGAQLVDASPRAIDGPPPSGSAVEADIPLSSLAPPQTAKSSGQGNSHQATLTWQQKLLSPCEVVKYQQPGFADHPRFKKYHEQAKKLRKPKHRNKRLFTYINEDNYQAYPPPTTSQKDEEEYVLRRRNIPEKMSDEESENEEGEEKEKIIKKHHKVQSFYVMADLATPDSIRTVYSSNDIICNDHFEKFIKHINSSYSCCTSFSRLESLGPDNALYEYTIENISVTRNLEERINEDRLTVQAAVSRIEELQILVGEEFEIPPVDGSLRVVVTGELVRSLHFNTSSKLYVHYVLHLPSGWNINPGSDVESFTPTCANIVTDTTHSAHFSTPFFIDITRTPAASSSLPVLLLGVFSVDTWSRDRDEGYAAFTLPLIDFDQHCDKGRHLVKMWRPAQTTPFSQLRRHFLGGSQLIADPTYLIVGRKQDEVSRVSRLGLQTLSTGSLELRTNVMMQTDPHQNENAMLNFSQWGTGGSSWQLSTQAVLQAFNSSRQKLRAAKHGLS</sequence>
<keyword evidence="2" id="KW-0963">Cytoplasm</keyword>
<evidence type="ECO:0000256" key="2">
    <source>
        <dbReference type="ARBA" id="ARBA00022490"/>
    </source>
</evidence>
<organism evidence="6 7">
    <name type="scientific">Meganyctiphanes norvegica</name>
    <name type="common">Northern krill</name>
    <name type="synonym">Thysanopoda norvegica</name>
    <dbReference type="NCBI Taxonomy" id="48144"/>
    <lineage>
        <taxon>Eukaryota</taxon>
        <taxon>Metazoa</taxon>
        <taxon>Ecdysozoa</taxon>
        <taxon>Arthropoda</taxon>
        <taxon>Crustacea</taxon>
        <taxon>Multicrustacea</taxon>
        <taxon>Malacostraca</taxon>
        <taxon>Eumalacostraca</taxon>
        <taxon>Eucarida</taxon>
        <taxon>Euphausiacea</taxon>
        <taxon>Euphausiidae</taxon>
        <taxon>Meganyctiphanes</taxon>
    </lineage>
</organism>
<keyword evidence="7" id="KW-1185">Reference proteome</keyword>
<name>A0AAV2RK71_MEGNR</name>
<accession>A0AAV2RK71</accession>
<dbReference type="Proteomes" id="UP001497623">
    <property type="component" value="Unassembled WGS sequence"/>
</dbReference>
<dbReference type="PROSITE" id="PS51381">
    <property type="entry name" value="C2_B9"/>
    <property type="match status" value="1"/>
</dbReference>
<reference evidence="6 7" key="1">
    <citation type="submission" date="2024-05" db="EMBL/GenBank/DDBJ databases">
        <authorList>
            <person name="Wallberg A."/>
        </authorList>
    </citation>
    <scope>NUCLEOTIDE SEQUENCE [LARGE SCALE GENOMIC DNA]</scope>
</reference>
<comment type="subcellular location">
    <subcellularLocation>
        <location evidence="1">Cytoplasm</location>
        <location evidence="1">Cytoskeleton</location>
        <location evidence="1">Cilium basal body</location>
    </subcellularLocation>
</comment>
<dbReference type="PANTHER" id="PTHR12968:SF4">
    <property type="entry name" value="TECTONIC-LIKE COMPLEX MEMBER MKS1"/>
    <property type="match status" value="1"/>
</dbReference>
<dbReference type="PANTHER" id="PTHR12968">
    <property type="entry name" value="B9 DOMAIN-CONTAINING"/>
    <property type="match status" value="1"/>
</dbReference>
<evidence type="ECO:0000256" key="3">
    <source>
        <dbReference type="ARBA" id="ARBA00022794"/>
    </source>
</evidence>
<dbReference type="EMBL" id="CAXKWB010023470">
    <property type="protein sequence ID" value="CAL4125304.1"/>
    <property type="molecule type" value="Genomic_DNA"/>
</dbReference>
<evidence type="ECO:0000313" key="7">
    <source>
        <dbReference type="Proteomes" id="UP001497623"/>
    </source>
</evidence>
<dbReference type="Pfam" id="PF07162">
    <property type="entry name" value="B9-C2"/>
    <property type="match status" value="1"/>
</dbReference>
<evidence type="ECO:0000313" key="6">
    <source>
        <dbReference type="EMBL" id="CAL4125304.1"/>
    </source>
</evidence>
<dbReference type="InterPro" id="IPR010796">
    <property type="entry name" value="C2_B9-type_dom"/>
</dbReference>
<dbReference type="GO" id="GO:0036038">
    <property type="term" value="C:MKS complex"/>
    <property type="evidence" value="ECO:0007669"/>
    <property type="project" value="TreeGrafter"/>
</dbReference>
<evidence type="ECO:0008006" key="8">
    <source>
        <dbReference type="Google" id="ProtNLM"/>
    </source>
</evidence>
<proteinExistence type="predicted"/>
<gene>
    <name evidence="6" type="ORF">MNOR_LOCUS25046</name>
</gene>
<evidence type="ECO:0000256" key="5">
    <source>
        <dbReference type="ARBA" id="ARBA00023273"/>
    </source>
</evidence>
<evidence type="ECO:0000256" key="1">
    <source>
        <dbReference type="ARBA" id="ARBA00004120"/>
    </source>
</evidence>
<keyword evidence="5" id="KW-0966">Cell projection</keyword>
<feature type="non-terminal residue" evidence="6">
    <location>
        <position position="530"/>
    </location>
</feature>
<keyword evidence="4" id="KW-0206">Cytoskeleton</keyword>
<evidence type="ECO:0000256" key="4">
    <source>
        <dbReference type="ARBA" id="ARBA00023212"/>
    </source>
</evidence>
<protein>
    <recommendedName>
        <fullName evidence="8">Meckel syndrome type 1 protein</fullName>
    </recommendedName>
</protein>
<comment type="caution">
    <text evidence="6">The sequence shown here is derived from an EMBL/GenBank/DDBJ whole genome shotgun (WGS) entry which is preliminary data.</text>
</comment>
<keyword evidence="3" id="KW-0970">Cilium biogenesis/degradation</keyword>
<dbReference type="GO" id="GO:0060271">
    <property type="term" value="P:cilium assembly"/>
    <property type="evidence" value="ECO:0007669"/>
    <property type="project" value="TreeGrafter"/>
</dbReference>